<dbReference type="InterPro" id="IPR008928">
    <property type="entry name" value="6-hairpin_glycosidase_sf"/>
</dbReference>
<dbReference type="PANTHER" id="PTHR10412:SF10">
    <property type="entry name" value="GLYCOSYL HYDROLASE FAMILY 63 C-TERMINAL DOMAIN-CONTAINING PROTEIN"/>
    <property type="match status" value="1"/>
</dbReference>
<dbReference type="InterPro" id="IPR054491">
    <property type="entry name" value="MGH1-like_GH"/>
</dbReference>
<evidence type="ECO:0000313" key="2">
    <source>
        <dbReference type="EMBL" id="KAB0678491.1"/>
    </source>
</evidence>
<dbReference type="EMBL" id="VZDO01000013">
    <property type="protein sequence ID" value="KAB0678491.1"/>
    <property type="molecule type" value="Genomic_DNA"/>
</dbReference>
<gene>
    <name evidence="2" type="ORF">F6X38_15805</name>
</gene>
<dbReference type="GO" id="GO:0004573">
    <property type="term" value="F:Glc3Man9GlcNAc2 oligosaccharide glucosidase activity"/>
    <property type="evidence" value="ECO:0007669"/>
    <property type="project" value="InterPro"/>
</dbReference>
<reference evidence="2 3" key="1">
    <citation type="submission" date="2019-09" db="EMBL/GenBank/DDBJ databases">
        <title>YIM 132180 draft genome.</title>
        <authorList>
            <person name="Zhang K."/>
        </authorList>
    </citation>
    <scope>NUCLEOTIDE SEQUENCE [LARGE SCALE GENOMIC DNA]</scope>
    <source>
        <strain evidence="2 3">YIM 132180</strain>
    </source>
</reference>
<protein>
    <submittedName>
        <fullName evidence="2">Glucosidase</fullName>
    </submittedName>
</protein>
<dbReference type="PANTHER" id="PTHR10412">
    <property type="entry name" value="MANNOSYL-OLIGOSACCHARIDE GLUCOSIDASE"/>
    <property type="match status" value="1"/>
</dbReference>
<organism evidence="2 3">
    <name type="scientific">Plantimonas leprariae</name>
    <dbReference type="NCBI Taxonomy" id="2615207"/>
    <lineage>
        <taxon>Bacteria</taxon>
        <taxon>Pseudomonadati</taxon>
        <taxon>Pseudomonadota</taxon>
        <taxon>Alphaproteobacteria</taxon>
        <taxon>Hyphomicrobiales</taxon>
        <taxon>Aurantimonadaceae</taxon>
        <taxon>Plantimonas</taxon>
    </lineage>
</organism>
<dbReference type="InterPro" id="IPR004888">
    <property type="entry name" value="Glycoside_hydrolase_63"/>
</dbReference>
<dbReference type="GO" id="GO:0009311">
    <property type="term" value="P:oligosaccharide metabolic process"/>
    <property type="evidence" value="ECO:0007669"/>
    <property type="project" value="InterPro"/>
</dbReference>
<dbReference type="InterPro" id="IPR012341">
    <property type="entry name" value="6hp_glycosidase-like_sf"/>
</dbReference>
<dbReference type="SUPFAM" id="SSF48208">
    <property type="entry name" value="Six-hairpin glycosidases"/>
    <property type="match status" value="1"/>
</dbReference>
<dbReference type="AlphaFoldDB" id="A0A7V7PMM0"/>
<feature type="domain" description="Mannosylglycerate hydrolase MGH1-like glycoside hydrolase" evidence="1">
    <location>
        <begin position="705"/>
        <end position="875"/>
    </location>
</feature>
<name>A0A7V7PMM0_9HYPH</name>
<dbReference type="RefSeq" id="WP_150971257.1">
    <property type="nucleotide sequence ID" value="NZ_VZDO01000013.1"/>
</dbReference>
<dbReference type="Proteomes" id="UP000432089">
    <property type="component" value="Unassembled WGS sequence"/>
</dbReference>
<dbReference type="Gene3D" id="1.50.10.10">
    <property type="match status" value="1"/>
</dbReference>
<evidence type="ECO:0000259" key="1">
    <source>
        <dbReference type="Pfam" id="PF22422"/>
    </source>
</evidence>
<accession>A0A7V7PMM0</accession>
<evidence type="ECO:0000313" key="3">
    <source>
        <dbReference type="Proteomes" id="UP000432089"/>
    </source>
</evidence>
<proteinExistence type="predicted"/>
<comment type="caution">
    <text evidence="2">The sequence shown here is derived from an EMBL/GenBank/DDBJ whole genome shotgun (WGS) entry which is preliminary data.</text>
</comment>
<keyword evidence="3" id="KW-1185">Reference proteome</keyword>
<sequence>MASTGPSPLFDTAEGRRLLAADRDGWRRWGPYLSERQWGTVREDYSANGDAWEYFPHDHARSRAYRWGEDGIAGFCDDTQRWCLSLALWNGADPILKERMFGLSNPEGNHGEDVKELWWYLDGTPTHSYGRMLYRYPHAAFPYDDLVAENRRRKGRDLPEYELIDTGVLDANRYFDVEVEYAKAGPDDVLMRVAATNRGGEAAPLHILPQLAARNTWSWTEGAERPTIGPVSANAAEAARHGAPTLRFEALQPAELLFCRNETNPRRFGGTDDGGAFKDAINDRIVAGDPRPLPPEGTKCAAVSRHTLQPGETLVLRYRLCRADADALDAAGFEAVCTGRRQEADEFYAVLQGSIADPDARLVQRQALAGLLWSKQFYRYGVKRWLDGDPTQAPPPAGRRRGRNADWTHLDNADIVLMPDKWEYPWYASWDLAFHAVAMALVDPGFAKGQLLLLTCEWYMHPSGQLPAYEWAFGDANPPIQAFAALRVYRMDAAMSGTPDRAFLERMFHKLMLNFTWWVNRKDARGRNLYQGGFLGLDNIGVFDRSQPVPGGGTIDQADGTAWMAMYALNLMRMALELAADDPVYEDIATKFFEHFLYIASAMTHVGGTEAEKNEGGADGRGLWDETDGFFYDVLELPDGGQTTLRVRSLVGLIPLCAVEVLGADLWTRFPDFARRTQWMLRHRPDLTEQVSRFGEPGKDERLLLSLLRRYRMTALLARMLDENEFLSPHGLRSLSKAHGEHPFAFECNGRRFAVDYEPGNSTSAIFGGNSNWRGPVWMPLNYMLIEGLREFERFYGAEFRTECPTGSGKAMGLGEIADELSRRAASLFLRDAHGRRPVFGGDARFDDDPLFRDLVPFHEFFDGETGQGLGAAHQTGWTSLVALLIGADAEPRPTSRES</sequence>
<feature type="domain" description="Mannosylglycerate hydrolase MGH1-like glycoside hydrolase" evidence="1">
    <location>
        <begin position="424"/>
        <end position="530"/>
    </location>
</feature>
<dbReference type="Pfam" id="PF22422">
    <property type="entry name" value="MGH1-like_GH"/>
    <property type="match status" value="2"/>
</dbReference>